<dbReference type="EMBL" id="LDTF01000013">
    <property type="protein sequence ID" value="KTW00415.1"/>
    <property type="molecule type" value="Genomic_DNA"/>
</dbReference>
<proteinExistence type="predicted"/>
<dbReference type="OrthoDB" id="9810880at2"/>
<dbReference type="Gene3D" id="3.10.180.10">
    <property type="entry name" value="2,3-Dihydroxybiphenyl 1,2-Dioxygenase, domain 1"/>
    <property type="match status" value="1"/>
</dbReference>
<evidence type="ECO:0000313" key="3">
    <source>
        <dbReference type="Proteomes" id="UP000073923"/>
    </source>
</evidence>
<dbReference type="GO" id="GO:0051213">
    <property type="term" value="F:dioxygenase activity"/>
    <property type="evidence" value="ECO:0007669"/>
    <property type="project" value="UniProtKB-KW"/>
</dbReference>
<accession>A0A147IXC2</accession>
<dbReference type="InterPro" id="IPR037523">
    <property type="entry name" value="VOC_core"/>
</dbReference>
<dbReference type="AlphaFoldDB" id="A0A147IXC2"/>
<keyword evidence="2" id="KW-0560">Oxidoreductase</keyword>
<dbReference type="PATRIC" id="fig|172044.3.peg.471"/>
<dbReference type="InterPro" id="IPR029068">
    <property type="entry name" value="Glyas_Bleomycin-R_OHBP_Dase"/>
</dbReference>
<name>A0A147IXC2_9SPHN</name>
<dbReference type="PROSITE" id="PS51819">
    <property type="entry name" value="VOC"/>
    <property type="match status" value="1"/>
</dbReference>
<reference evidence="2 3" key="1">
    <citation type="journal article" date="2016" name="Front. Microbiol.">
        <title>Genomic Resource of Rice Seed Associated Bacteria.</title>
        <authorList>
            <person name="Midha S."/>
            <person name="Bansal K."/>
            <person name="Sharma S."/>
            <person name="Kumar N."/>
            <person name="Patil P.P."/>
            <person name="Chaudhry V."/>
            <person name="Patil P.B."/>
        </authorList>
    </citation>
    <scope>NUCLEOTIDE SEQUENCE [LARGE SCALE GENOMIC DNA]</scope>
    <source>
        <strain evidence="2 3">NS355</strain>
    </source>
</reference>
<evidence type="ECO:0000259" key="1">
    <source>
        <dbReference type="PROSITE" id="PS51819"/>
    </source>
</evidence>
<feature type="domain" description="VOC" evidence="1">
    <location>
        <begin position="2"/>
        <end position="112"/>
    </location>
</feature>
<dbReference type="Pfam" id="PF00903">
    <property type="entry name" value="Glyoxalase"/>
    <property type="match status" value="1"/>
</dbReference>
<organism evidence="2 3">
    <name type="scientific">Sphingomonas yabuuchiae</name>
    <dbReference type="NCBI Taxonomy" id="172044"/>
    <lineage>
        <taxon>Bacteria</taxon>
        <taxon>Pseudomonadati</taxon>
        <taxon>Pseudomonadota</taxon>
        <taxon>Alphaproteobacteria</taxon>
        <taxon>Sphingomonadales</taxon>
        <taxon>Sphingomonadaceae</taxon>
        <taxon>Sphingomonas</taxon>
    </lineage>
</organism>
<keyword evidence="2" id="KW-0223">Dioxygenase</keyword>
<comment type="caution">
    <text evidence="2">The sequence shown here is derived from an EMBL/GenBank/DDBJ whole genome shotgun (WGS) entry which is preliminary data.</text>
</comment>
<gene>
    <name evidence="2" type="ORF">NS355_04345</name>
</gene>
<evidence type="ECO:0000313" key="2">
    <source>
        <dbReference type="EMBL" id="KTW00415.1"/>
    </source>
</evidence>
<dbReference type="InterPro" id="IPR004360">
    <property type="entry name" value="Glyas_Fos-R_dOase_dom"/>
</dbReference>
<protein>
    <submittedName>
        <fullName evidence="2">Glyoxalase/bleomycin resistance protein/dioxygenase</fullName>
    </submittedName>
</protein>
<dbReference type="Proteomes" id="UP000073923">
    <property type="component" value="Unassembled WGS sequence"/>
</dbReference>
<dbReference type="SUPFAM" id="SSF54593">
    <property type="entry name" value="Glyoxalase/Bleomycin resistance protein/Dihydroxybiphenyl dioxygenase"/>
    <property type="match status" value="1"/>
</dbReference>
<sequence>MRLNQVTVGATDFEASVRFYCDLGLRLIVSSRGEYARFEMPEGDATFSIHLQSEAPGDGPIIYFEVDDVDAAAARFTARGGRLESGPEDQRWLWREARLRDPAGNQLCLFQAGINRRFPPWRIEDHP</sequence>